<evidence type="ECO:0000313" key="2">
    <source>
        <dbReference type="EMBL" id="AKF06266.1"/>
    </source>
</evidence>
<evidence type="ECO:0000256" key="1">
    <source>
        <dbReference type="SAM" id="MobiDB-lite"/>
    </source>
</evidence>
<dbReference type="AlphaFoldDB" id="A0A0F6YHW1"/>
<evidence type="ECO:0000313" key="3">
    <source>
        <dbReference type="Proteomes" id="UP000034883"/>
    </source>
</evidence>
<dbReference type="KEGG" id="samy:DB32_003415"/>
<proteinExistence type="predicted"/>
<feature type="region of interest" description="Disordered" evidence="1">
    <location>
        <begin position="202"/>
        <end position="226"/>
    </location>
</feature>
<dbReference type="EMBL" id="CP011125">
    <property type="protein sequence ID" value="AKF06266.1"/>
    <property type="molecule type" value="Genomic_DNA"/>
</dbReference>
<reference evidence="2 3" key="1">
    <citation type="submission" date="2015-03" db="EMBL/GenBank/DDBJ databases">
        <title>Genome assembly of Sandaracinus amylolyticus DSM 53668.</title>
        <authorList>
            <person name="Sharma G."/>
            <person name="Subramanian S."/>
        </authorList>
    </citation>
    <scope>NUCLEOTIDE SEQUENCE [LARGE SCALE GENOMIC DNA]</scope>
    <source>
        <strain evidence="2 3">DSM 53668</strain>
    </source>
</reference>
<protein>
    <submittedName>
        <fullName evidence="2">Uncharacterized protein</fullName>
    </submittedName>
</protein>
<dbReference type="RefSeq" id="WP_053233455.1">
    <property type="nucleotide sequence ID" value="NZ_CP011125.1"/>
</dbReference>
<keyword evidence="3" id="KW-1185">Reference proteome</keyword>
<sequence>MAQTPTLRTPVLKILRVATFHDEALATFSDAEHARLRARNETATTQLATCRDEYEASVLALSRPRARVAIVDRAADREIDLLDLAVRHADGGKPGALHDRIFPRGKTAIVQPVGATEVAALGELIRALDAGGGPLRDEWLPRITAARDRYESALADRERARGLCAVRRAALDEARRVWIDCYKQNQGALRELHASDKRTFESFFDDVDPPTGSGGEKDEGDPSDGT</sequence>
<dbReference type="Proteomes" id="UP000034883">
    <property type="component" value="Chromosome"/>
</dbReference>
<accession>A0A0F6YHW1</accession>
<dbReference type="STRING" id="927083.DB32_003415"/>
<name>A0A0F6YHW1_9BACT</name>
<gene>
    <name evidence="2" type="ORF">DB32_003415</name>
</gene>
<organism evidence="2 3">
    <name type="scientific">Sandaracinus amylolyticus</name>
    <dbReference type="NCBI Taxonomy" id="927083"/>
    <lineage>
        <taxon>Bacteria</taxon>
        <taxon>Pseudomonadati</taxon>
        <taxon>Myxococcota</taxon>
        <taxon>Polyangia</taxon>
        <taxon>Polyangiales</taxon>
        <taxon>Sandaracinaceae</taxon>
        <taxon>Sandaracinus</taxon>
    </lineage>
</organism>